<name>A0ABM6RVA3_9FIRM</name>
<evidence type="ECO:0000313" key="1">
    <source>
        <dbReference type="EMBL" id="AUW95154.1"/>
    </source>
</evidence>
<gene>
    <name evidence="1" type="ORF">BXT84_15310</name>
</gene>
<keyword evidence="2" id="KW-1185">Reference proteome</keyword>
<dbReference type="EMBL" id="CP019454">
    <property type="protein sequence ID" value="AUW95154.1"/>
    <property type="molecule type" value="Genomic_DNA"/>
</dbReference>
<protein>
    <submittedName>
        <fullName evidence="1">Uncharacterized protein</fullName>
    </submittedName>
</protein>
<proteinExistence type="predicted"/>
<organism evidence="1 2">
    <name type="scientific">Sulfobacillus thermotolerans</name>
    <dbReference type="NCBI Taxonomy" id="338644"/>
    <lineage>
        <taxon>Bacteria</taxon>
        <taxon>Bacillati</taxon>
        <taxon>Bacillota</taxon>
        <taxon>Clostridia</taxon>
        <taxon>Eubacteriales</taxon>
        <taxon>Clostridiales Family XVII. Incertae Sedis</taxon>
        <taxon>Sulfobacillus</taxon>
    </lineage>
</organism>
<dbReference type="Proteomes" id="UP000325292">
    <property type="component" value="Chromosome"/>
</dbReference>
<evidence type="ECO:0000313" key="2">
    <source>
        <dbReference type="Proteomes" id="UP000325292"/>
    </source>
</evidence>
<reference evidence="1 2" key="1">
    <citation type="journal article" date="2019" name="Sci. Rep.">
        <title>Sulfobacillus thermotolerans: new insights into resistance and metabolic capacities of acidophilic chemolithotrophs.</title>
        <authorList>
            <person name="Panyushkina A.E."/>
            <person name="Babenko V.V."/>
            <person name="Nikitina A.S."/>
            <person name="Selezneva O.V."/>
            <person name="Tsaplina I.A."/>
            <person name="Letarova M.A."/>
            <person name="Kostryukova E.S."/>
            <person name="Letarov A.V."/>
        </authorList>
    </citation>
    <scope>NUCLEOTIDE SEQUENCE [LARGE SCALE GENOMIC DNA]</scope>
    <source>
        <strain evidence="1 2">Kr1</strain>
    </source>
</reference>
<sequence>MTSPLWRLSGVLGIAATMVLALGSMTMAASNSNSTQEGYVSITNVKGNTATATWYWSGLTDGEYVAVEAIYNGTTTPLPASDGTVTTAGTYSTTVTLPPGDTSWSNTTIEMAEANFAEGQLPEVPWAAGLPLILVLPWAVSAWRRRIPG</sequence>
<accession>A0ABM6RVA3</accession>